<feature type="domain" description="YqaJ viral recombinase" evidence="1">
    <location>
        <begin position="4"/>
        <end position="106"/>
    </location>
</feature>
<evidence type="ECO:0000313" key="3">
    <source>
        <dbReference type="EnsemblMetazoa" id="CapteP31100"/>
    </source>
</evidence>
<evidence type="ECO:0000259" key="1">
    <source>
        <dbReference type="Pfam" id="PF09588"/>
    </source>
</evidence>
<keyword evidence="4" id="KW-1185">Reference proteome</keyword>
<gene>
    <name evidence="2" type="ORF">CAPTEDRAFT_31100</name>
</gene>
<protein>
    <recommendedName>
        <fullName evidence="1">YqaJ viral recombinase domain-containing protein</fullName>
    </recommendedName>
</protein>
<dbReference type="Gene3D" id="3.90.320.10">
    <property type="match status" value="1"/>
</dbReference>
<dbReference type="EMBL" id="KB311432">
    <property type="protein sequence ID" value="ELT89274.1"/>
    <property type="molecule type" value="Genomic_DNA"/>
</dbReference>
<dbReference type="Proteomes" id="UP000014760">
    <property type="component" value="Unassembled WGS sequence"/>
</dbReference>
<organism evidence="2">
    <name type="scientific">Capitella teleta</name>
    <name type="common">Polychaete worm</name>
    <dbReference type="NCBI Taxonomy" id="283909"/>
    <lineage>
        <taxon>Eukaryota</taxon>
        <taxon>Metazoa</taxon>
        <taxon>Spiralia</taxon>
        <taxon>Lophotrochozoa</taxon>
        <taxon>Annelida</taxon>
        <taxon>Polychaeta</taxon>
        <taxon>Sedentaria</taxon>
        <taxon>Scolecida</taxon>
        <taxon>Capitellidae</taxon>
        <taxon>Capitella</taxon>
    </lineage>
</organism>
<reference evidence="2 4" key="2">
    <citation type="journal article" date="2013" name="Nature">
        <title>Insights into bilaterian evolution from three spiralian genomes.</title>
        <authorList>
            <person name="Simakov O."/>
            <person name="Marletaz F."/>
            <person name="Cho S.J."/>
            <person name="Edsinger-Gonzales E."/>
            <person name="Havlak P."/>
            <person name="Hellsten U."/>
            <person name="Kuo D.H."/>
            <person name="Larsson T."/>
            <person name="Lv J."/>
            <person name="Arendt D."/>
            <person name="Savage R."/>
            <person name="Osoegawa K."/>
            <person name="de Jong P."/>
            <person name="Grimwood J."/>
            <person name="Chapman J.A."/>
            <person name="Shapiro H."/>
            <person name="Aerts A."/>
            <person name="Otillar R.P."/>
            <person name="Terry A.Y."/>
            <person name="Boore J.L."/>
            <person name="Grigoriev I.V."/>
            <person name="Lindberg D.R."/>
            <person name="Seaver E.C."/>
            <person name="Weisblat D.A."/>
            <person name="Putnam N.H."/>
            <person name="Rokhsar D.S."/>
        </authorList>
    </citation>
    <scope>NUCLEOTIDE SEQUENCE</scope>
    <source>
        <strain evidence="2 4">I ESC-2004</strain>
    </source>
</reference>
<dbReference type="EnsemblMetazoa" id="CapteT31100">
    <property type="protein sequence ID" value="CapteP31100"/>
    <property type="gene ID" value="CapteG31100"/>
</dbReference>
<dbReference type="AlphaFoldDB" id="R7T6S6"/>
<dbReference type="OMA" id="CESKAIN"/>
<dbReference type="InterPro" id="IPR019080">
    <property type="entry name" value="YqaJ_viral_recombinase"/>
</dbReference>
<reference evidence="3" key="3">
    <citation type="submission" date="2015-06" db="UniProtKB">
        <authorList>
            <consortium name="EnsemblMetazoa"/>
        </authorList>
    </citation>
    <scope>IDENTIFICATION</scope>
</reference>
<accession>R7T6S6</accession>
<dbReference type="InterPro" id="IPR011604">
    <property type="entry name" value="PDDEXK-like_dom_sf"/>
</dbReference>
<dbReference type="InterPro" id="IPR051703">
    <property type="entry name" value="NF-kappa-B_Signaling_Reg"/>
</dbReference>
<dbReference type="PANTHER" id="PTHR46609:SF8">
    <property type="entry name" value="YQAJ VIRAL RECOMBINASE DOMAIN-CONTAINING PROTEIN"/>
    <property type="match status" value="1"/>
</dbReference>
<dbReference type="InterPro" id="IPR011335">
    <property type="entry name" value="Restrct_endonuc-II-like"/>
</dbReference>
<dbReference type="HOGENOM" id="CLU_156974_0_0_1"/>
<dbReference type="STRING" id="283909.R7T6S6"/>
<dbReference type="PANTHER" id="PTHR46609">
    <property type="entry name" value="EXONUCLEASE, PHAGE-TYPE/RECB, C-TERMINAL DOMAIN-CONTAINING PROTEIN"/>
    <property type="match status" value="1"/>
</dbReference>
<dbReference type="Pfam" id="PF09588">
    <property type="entry name" value="YqaJ"/>
    <property type="match status" value="1"/>
</dbReference>
<dbReference type="EMBL" id="AMQN01032798">
    <property type="status" value="NOT_ANNOTATED_CDS"/>
    <property type="molecule type" value="Genomic_DNA"/>
</dbReference>
<reference evidence="4" key="1">
    <citation type="submission" date="2012-12" db="EMBL/GenBank/DDBJ databases">
        <authorList>
            <person name="Hellsten U."/>
            <person name="Grimwood J."/>
            <person name="Chapman J.A."/>
            <person name="Shapiro H."/>
            <person name="Aerts A."/>
            <person name="Otillar R.P."/>
            <person name="Terry A.Y."/>
            <person name="Boore J.L."/>
            <person name="Simakov O."/>
            <person name="Marletaz F."/>
            <person name="Cho S.-J."/>
            <person name="Edsinger-Gonzales E."/>
            <person name="Havlak P."/>
            <person name="Kuo D.-H."/>
            <person name="Larsson T."/>
            <person name="Lv J."/>
            <person name="Arendt D."/>
            <person name="Savage R."/>
            <person name="Osoegawa K."/>
            <person name="de Jong P."/>
            <person name="Lindberg D.R."/>
            <person name="Seaver E.C."/>
            <person name="Weisblat D.A."/>
            <person name="Putnam N.H."/>
            <person name="Grigoriev I.V."/>
            <person name="Rokhsar D.S."/>
        </authorList>
    </citation>
    <scope>NUCLEOTIDE SEQUENCE</scope>
    <source>
        <strain evidence="4">I ESC-2004</strain>
    </source>
</reference>
<proteinExistence type="predicted"/>
<name>R7T6S6_CAPTE</name>
<feature type="non-terminal residue" evidence="2">
    <location>
        <position position="1"/>
    </location>
</feature>
<dbReference type="SUPFAM" id="SSF52980">
    <property type="entry name" value="Restriction endonuclease-like"/>
    <property type="match status" value="1"/>
</dbReference>
<dbReference type="OrthoDB" id="5918941at2759"/>
<evidence type="ECO:0000313" key="2">
    <source>
        <dbReference type="EMBL" id="ELT89274.1"/>
    </source>
</evidence>
<feature type="non-terminal residue" evidence="2">
    <location>
        <position position="106"/>
    </location>
</feature>
<dbReference type="GO" id="GO:0006281">
    <property type="term" value="P:DNA repair"/>
    <property type="evidence" value="ECO:0007669"/>
    <property type="project" value="UniProtKB-ARBA"/>
</dbReference>
<sequence length="106" mass="11874">SSTWHQQRAIRITASNAKAFIKCSSGLSFYNIIHRVLWGHIITTSAMKYGHTHEGIAFQDYNNAQCQEVIQTGFWVNPKYPGFGCSPDGLIMKDGKLEGLLEIKCP</sequence>
<evidence type="ECO:0000313" key="4">
    <source>
        <dbReference type="Proteomes" id="UP000014760"/>
    </source>
</evidence>
<dbReference type="CDD" id="cd22343">
    <property type="entry name" value="PDDEXK_lambda_exonuclease-like"/>
    <property type="match status" value="1"/>
</dbReference>